<accession>S7T559</accession>
<dbReference type="PATRIC" id="fig|1121439.3.peg.2334"/>
<dbReference type="STRING" id="1121439.dsat_0964"/>
<evidence type="ECO:0000259" key="4">
    <source>
        <dbReference type="Pfam" id="PF00849"/>
    </source>
</evidence>
<dbReference type="GO" id="GO:0000455">
    <property type="term" value="P:enzyme-directed rRNA pseudouridine synthesis"/>
    <property type="evidence" value="ECO:0007669"/>
    <property type="project" value="TreeGrafter"/>
</dbReference>
<dbReference type="EMBL" id="ATHI01000028">
    <property type="protein sequence ID" value="EPR31640.1"/>
    <property type="molecule type" value="Genomic_DNA"/>
</dbReference>
<gene>
    <name evidence="5" type="ORF">dsat_0964</name>
</gene>
<proteinExistence type="inferred from homology"/>
<dbReference type="PANTHER" id="PTHR21600">
    <property type="entry name" value="MITOCHONDRIAL RNA PSEUDOURIDINE SYNTHASE"/>
    <property type="match status" value="1"/>
</dbReference>
<evidence type="ECO:0000313" key="6">
    <source>
        <dbReference type="Proteomes" id="UP000014975"/>
    </source>
</evidence>
<organism evidence="5 6">
    <name type="scientific">Alkalidesulfovibrio alkalitolerans DSM 16529</name>
    <dbReference type="NCBI Taxonomy" id="1121439"/>
    <lineage>
        <taxon>Bacteria</taxon>
        <taxon>Pseudomonadati</taxon>
        <taxon>Thermodesulfobacteriota</taxon>
        <taxon>Desulfovibrionia</taxon>
        <taxon>Desulfovibrionales</taxon>
        <taxon>Desulfovibrionaceae</taxon>
        <taxon>Alkalidesulfovibrio</taxon>
    </lineage>
</organism>
<comment type="caution">
    <text evidence="5">The sequence shown here is derived from an EMBL/GenBank/DDBJ whole genome shotgun (WGS) entry which is preliminary data.</text>
</comment>
<name>S7T559_9BACT</name>
<dbReference type="CDD" id="cd02869">
    <property type="entry name" value="PseudoU_synth_RluA_like"/>
    <property type="match status" value="1"/>
</dbReference>
<dbReference type="PROSITE" id="PS50889">
    <property type="entry name" value="S4"/>
    <property type="match status" value="1"/>
</dbReference>
<evidence type="ECO:0000313" key="5">
    <source>
        <dbReference type="EMBL" id="EPR31640.1"/>
    </source>
</evidence>
<keyword evidence="3" id="KW-0694">RNA-binding</keyword>
<evidence type="ECO:0000256" key="3">
    <source>
        <dbReference type="PROSITE-ProRule" id="PRU00182"/>
    </source>
</evidence>
<evidence type="ECO:0000256" key="2">
    <source>
        <dbReference type="ARBA" id="ARBA00023235"/>
    </source>
</evidence>
<dbReference type="Proteomes" id="UP000014975">
    <property type="component" value="Unassembled WGS sequence"/>
</dbReference>
<dbReference type="GO" id="GO:0009982">
    <property type="term" value="F:pseudouridine synthase activity"/>
    <property type="evidence" value="ECO:0007669"/>
    <property type="project" value="InterPro"/>
</dbReference>
<dbReference type="RefSeq" id="WP_020887661.1">
    <property type="nucleotide sequence ID" value="NZ_ATHI01000028.1"/>
</dbReference>
<dbReference type="InterPro" id="IPR006145">
    <property type="entry name" value="PsdUridine_synth_RsuA/RluA"/>
</dbReference>
<dbReference type="InterPro" id="IPR050188">
    <property type="entry name" value="RluA_PseudoU_synthase"/>
</dbReference>
<sequence>MIASVSITNDFDGERLDRALAAFLPDLGLRGRRRMCEKGMVLVDGAPRTPGYRVRAGQEVRLLTDELGSKTAGPLHIVAQDERYATLVKPEGLHSARLAGGGASAEDALRDLFLDQEAILCTRLDQATSGLLLVAFGEGAARAFRDLENAGLARKTYLAVVAPVNGQTPPSRLVFDRALDTADRKRTRVLDVEAEEFRRTVMLRLCPAGEGEWLVGLRILKGARHQIRAHLAHAGLPIVGDALYGDAALGIPLHLHHFRLEFPGFDATTPPPWPLWERLGAQASARLDEPEAFVKD</sequence>
<dbReference type="GO" id="GO:0003723">
    <property type="term" value="F:RNA binding"/>
    <property type="evidence" value="ECO:0007669"/>
    <property type="project" value="UniProtKB-KW"/>
</dbReference>
<reference evidence="5 6" key="1">
    <citation type="journal article" date="2013" name="Genome Announc.">
        <title>Draft genome sequences for three mercury-methylating, sulfate-reducing bacteria.</title>
        <authorList>
            <person name="Brown S.D."/>
            <person name="Hurt R.A.Jr."/>
            <person name="Gilmour C.C."/>
            <person name="Elias D.A."/>
        </authorList>
    </citation>
    <scope>NUCLEOTIDE SEQUENCE [LARGE SCALE GENOMIC DNA]</scope>
    <source>
        <strain evidence="5 6">DSM 16529</strain>
    </source>
</reference>
<dbReference type="InterPro" id="IPR036986">
    <property type="entry name" value="S4_RNA-bd_sf"/>
</dbReference>
<comment type="similarity">
    <text evidence="1">Belongs to the pseudouridine synthase RluA family.</text>
</comment>
<dbReference type="Pfam" id="PF00849">
    <property type="entry name" value="PseudoU_synth_2"/>
    <property type="match status" value="1"/>
</dbReference>
<dbReference type="Gene3D" id="3.10.290.10">
    <property type="entry name" value="RNA-binding S4 domain"/>
    <property type="match status" value="1"/>
</dbReference>
<feature type="domain" description="Pseudouridine synthase RsuA/RluA-like" evidence="4">
    <location>
        <begin position="84"/>
        <end position="233"/>
    </location>
</feature>
<dbReference type="eggNOG" id="COG0564">
    <property type="taxonomic scope" value="Bacteria"/>
</dbReference>
<dbReference type="Gene3D" id="3.30.2350.10">
    <property type="entry name" value="Pseudouridine synthase"/>
    <property type="match status" value="1"/>
</dbReference>
<dbReference type="InterPro" id="IPR020103">
    <property type="entry name" value="PsdUridine_synth_cat_dom_sf"/>
</dbReference>
<dbReference type="SUPFAM" id="SSF55174">
    <property type="entry name" value="Alpha-L RNA-binding motif"/>
    <property type="match status" value="1"/>
</dbReference>
<dbReference type="PANTHER" id="PTHR21600:SF87">
    <property type="entry name" value="RNA PSEUDOURIDYLATE SYNTHASE DOMAIN-CONTAINING PROTEIN 1"/>
    <property type="match status" value="1"/>
</dbReference>
<keyword evidence="6" id="KW-1185">Reference proteome</keyword>
<dbReference type="OrthoDB" id="128480at2"/>
<protein>
    <submittedName>
        <fullName evidence="5">Pseudouridine synthase</fullName>
    </submittedName>
</protein>
<dbReference type="SUPFAM" id="SSF55120">
    <property type="entry name" value="Pseudouridine synthase"/>
    <property type="match status" value="1"/>
</dbReference>
<dbReference type="GO" id="GO:0140098">
    <property type="term" value="F:catalytic activity, acting on RNA"/>
    <property type="evidence" value="ECO:0007669"/>
    <property type="project" value="UniProtKB-ARBA"/>
</dbReference>
<dbReference type="AlphaFoldDB" id="S7T559"/>
<keyword evidence="2" id="KW-0413">Isomerase</keyword>
<evidence type="ECO:0000256" key="1">
    <source>
        <dbReference type="ARBA" id="ARBA00010876"/>
    </source>
</evidence>